<accession>M5U314</accession>
<keyword evidence="2" id="KW-1185">Reference proteome</keyword>
<reference evidence="1 2" key="1">
    <citation type="journal article" date="2013" name="Mar. Genomics">
        <title>Expression of sulfatases in Rhodopirellula baltica and the diversity of sulfatases in the genus Rhodopirellula.</title>
        <authorList>
            <person name="Wegner C.E."/>
            <person name="Richter-Heitmann T."/>
            <person name="Klindworth A."/>
            <person name="Klockow C."/>
            <person name="Richter M."/>
            <person name="Achstetter T."/>
            <person name="Glockner F.O."/>
            <person name="Harder J."/>
        </authorList>
    </citation>
    <scope>NUCLEOTIDE SEQUENCE [LARGE SCALE GENOMIC DNA]</scope>
    <source>
        <strain evidence="1 2">SM41</strain>
    </source>
</reference>
<proteinExistence type="predicted"/>
<evidence type="ECO:0000313" key="2">
    <source>
        <dbReference type="Proteomes" id="UP000011885"/>
    </source>
</evidence>
<evidence type="ECO:0000313" key="1">
    <source>
        <dbReference type="EMBL" id="EMI55840.1"/>
    </source>
</evidence>
<protein>
    <submittedName>
        <fullName evidence="1">Secreted protein</fullName>
    </submittedName>
</protein>
<name>M5U314_9BACT</name>
<sequence length="1669" mass="184773">MQKKKQYLLLGLAVIVGMASVAAIKFLGPSRPTKPQTTTNKEFGTPYLLASLSKDGESWLNSLVAAAELLQKDTTNVSDSPLNGYLYSEFDPAFLRYVLNTVQFLRSFDEFNEYLSARSSADAREILRNRLMSAVEFRASEIVRHLDAYSRQPEDGADVQAWAESKSFSELLRKDEFLSIVEGMNQDGLRETVTCYKFSATYFDRYLLPAIDVLRMSKISSGRLGDAEVLAALAFVKLAADYREIGKEAKNKTSRPETEDEELLSDVEIVHRLLLSDIPADADTQSLSELALNAIQRVPQIASDSRLMRRWLEQSPLVLVRANKLCMVGRLVLSDPQSPDTTLDAKQSLRSLGVQLGAALNKRDGKDHFSEILAQPLAQVEPTEPEVTRVTGVELLGTGLTLTLDSIPLAELFHEDKNTSRTWPTVPPEELLKSKLAIDEQALALALSGASQEVGRQLPWRCFKYVSGERASGNALTISCRLDADLSKFCLNCDKGKVEFSLPVHDLEAIQFIEGVEAANAIIAAAERQQTQGLRLATEKLSESTSNNLRSPPTERLREFLIRNIKLEIASTNPVSTMELGELTQEPQLHVDEIEFFDSGHFAIPNLDAIANPQGVVRFGDVLWYCHKNSRAAKRLRDEFETLVGETGIAPSTFGRLIDAMERTEKVSASDFGVSQTNRDAVAKAVLFRLALSRLERSGIAEVALGKVSSRRDVPHISLHELGDVSQVEDFLEQLLTVEAQQLRDAIDDALVVESVSDPRIVELLVDAIRTPIEQARQRGEIPDPETEEFCEIALKQQSELRVQIRSKVVTSNGIFFLELASGALNGLDKGCLILWRVTPGGDTLRFGNVIWAPEKSRYAFVYPGKTYTERNESLGLDFQLTVEEVIPKPGTLRFRVVTPDSNTGEADDWVSKAVASVASSYQVKWSNDSDSATMSISPSGVSIYDRNGQLYKERVRTAFRKWLEGRDWYVGAEPAYKEKVGSFLANEMQLSVGTNVADLLSASEPALSFSWRNEAVGKFSPISNSVVIGEAEEEVAKTAFMVFLNVVGEAYSDIGSVFPVLSLGTTHSLLAADSQLPVVVQQRDSGAVADAILKLLRNTKQVSEAEIERLRSTHAGNPSSVLTELSERGFLKEENAFWKHWISARPAGSTHIAAKWLEETTGIRATSDRIAVNVRPIVQQGPYAETVRESDGTWTARIGLPLEGGEQVATLSGIRIGEKEIVVDNEWSMRDGNLLAQYLQSWLGIRQLSTVKNGTRLEVLQSKPPNVSDGSQPKYFCQFALILEGSQAIEVGFEDAIERQLATLDVFVSAYDNKLIVDMSIVSTAEANSLLALANSVGREALDEWRHQTLAVETVDAFPDGPSNSTLRLEFRPFESREHAIPRIQEQLFRIHQTTFVESLSEAVRRKWGAAVMVSADTAKSRVSLTFPLAIDSSRQSQNLDSGLSPPRLKFVSNRGLSSARGSEWIVEDVSSLIPHIQKQAEMLGLAIDQGFSTPTFAWDNSDVFSANVVVNGESIRVIARDDARIVIQPQNQQLLQTALQRLVRENLPLLNEWKASFRNSIERLSIGRLDFDFVFEEVDVEGSFARIACTAFTNGVATSSRRFDVSLLDPWIDLSAVERFARNALPEIQPPSKKEANLPLGIRAEIVPDDTTDVADDWRIDVIFPEP</sequence>
<comment type="caution">
    <text evidence="1">The sequence shown here is derived from an EMBL/GenBank/DDBJ whole genome shotgun (WGS) entry which is preliminary data.</text>
</comment>
<organism evidence="1 2">
    <name type="scientific">Rhodopirellula sallentina SM41</name>
    <dbReference type="NCBI Taxonomy" id="1263870"/>
    <lineage>
        <taxon>Bacteria</taxon>
        <taxon>Pseudomonadati</taxon>
        <taxon>Planctomycetota</taxon>
        <taxon>Planctomycetia</taxon>
        <taxon>Pirellulales</taxon>
        <taxon>Pirellulaceae</taxon>
        <taxon>Rhodopirellula</taxon>
    </lineage>
</organism>
<gene>
    <name evidence="1" type="ORF">RSSM_02733</name>
</gene>
<dbReference type="RefSeq" id="WP_008678909.1">
    <property type="nucleotide sequence ID" value="NZ_ANOH01000193.1"/>
</dbReference>
<feature type="non-terminal residue" evidence="1">
    <location>
        <position position="1669"/>
    </location>
</feature>
<dbReference type="EMBL" id="ANOH01000193">
    <property type="protein sequence ID" value="EMI55840.1"/>
    <property type="molecule type" value="Genomic_DNA"/>
</dbReference>
<dbReference type="Proteomes" id="UP000011885">
    <property type="component" value="Unassembled WGS sequence"/>
</dbReference>